<dbReference type="InterPro" id="IPR000182">
    <property type="entry name" value="GNAT_dom"/>
</dbReference>
<evidence type="ECO:0000259" key="4">
    <source>
        <dbReference type="PROSITE" id="PS51186"/>
    </source>
</evidence>
<reference evidence="5" key="1">
    <citation type="submission" date="2022-12" db="EMBL/GenBank/DDBJ databases">
        <title>New Phytohabitans aurantiacus sp. RD004123 nov., an actinomycete isolated from soil.</title>
        <authorList>
            <person name="Triningsih D.W."/>
            <person name="Harunari E."/>
            <person name="Igarashi Y."/>
        </authorList>
    </citation>
    <scope>NUCLEOTIDE SEQUENCE</scope>
    <source>
        <strain evidence="5">RD004123</strain>
    </source>
</reference>
<gene>
    <name evidence="5" type="ORF">Pa4123_18950</name>
</gene>
<dbReference type="InterPro" id="IPR051531">
    <property type="entry name" value="N-acetyltransferase"/>
</dbReference>
<proteinExistence type="inferred from homology"/>
<keyword evidence="1" id="KW-0808">Transferase</keyword>
<dbReference type="PANTHER" id="PTHR43792">
    <property type="entry name" value="GNAT FAMILY, PUTATIVE (AFU_ORTHOLOGUE AFUA_3G00765)-RELATED-RELATED"/>
    <property type="match status" value="1"/>
</dbReference>
<comment type="caution">
    <text evidence="5">The sequence shown here is derived from an EMBL/GenBank/DDBJ whole genome shotgun (WGS) entry which is preliminary data.</text>
</comment>
<keyword evidence="6" id="KW-1185">Reference proteome</keyword>
<sequence>MRLQQLTAEHRDAILAFETLNRDYFAASVPDRGDDFFADYPARHAALLAMQAAGTDHFHVLVTEDGTIAGRVNLVCVEGGEAELGYRIGRDFAGRGLATDAVRQVCELAFAEYGLKRLRAATTVDNHGSRAVLLRNGFTVVGETTLDGQPALLFTRA</sequence>
<evidence type="ECO:0000313" key="6">
    <source>
        <dbReference type="Proteomes" id="UP001144280"/>
    </source>
</evidence>
<accession>A0ABQ5QSQ2</accession>
<dbReference type="PANTHER" id="PTHR43792:SF8">
    <property type="entry name" value="[RIBOSOMAL PROTEIN US5]-ALANINE N-ACETYLTRANSFERASE"/>
    <property type="match status" value="1"/>
</dbReference>
<dbReference type="InterPro" id="IPR016181">
    <property type="entry name" value="Acyl_CoA_acyltransferase"/>
</dbReference>
<dbReference type="PROSITE" id="PS51186">
    <property type="entry name" value="GNAT"/>
    <property type="match status" value="1"/>
</dbReference>
<dbReference type="Pfam" id="PF13302">
    <property type="entry name" value="Acetyltransf_3"/>
    <property type="match status" value="1"/>
</dbReference>
<feature type="domain" description="N-acetyltransferase" evidence="4">
    <location>
        <begin position="1"/>
        <end position="157"/>
    </location>
</feature>
<organism evidence="5 6">
    <name type="scientific">Phytohabitans aurantiacus</name>
    <dbReference type="NCBI Taxonomy" id="3016789"/>
    <lineage>
        <taxon>Bacteria</taxon>
        <taxon>Bacillati</taxon>
        <taxon>Actinomycetota</taxon>
        <taxon>Actinomycetes</taxon>
        <taxon>Micromonosporales</taxon>
        <taxon>Micromonosporaceae</taxon>
    </lineage>
</organism>
<dbReference type="Gene3D" id="3.40.630.30">
    <property type="match status" value="1"/>
</dbReference>
<dbReference type="RefSeq" id="WP_281893869.1">
    <property type="nucleotide sequence ID" value="NZ_BSDI01000007.1"/>
</dbReference>
<keyword evidence="2" id="KW-0012">Acyltransferase</keyword>
<dbReference type="Proteomes" id="UP001144280">
    <property type="component" value="Unassembled WGS sequence"/>
</dbReference>
<evidence type="ECO:0000256" key="1">
    <source>
        <dbReference type="ARBA" id="ARBA00022679"/>
    </source>
</evidence>
<evidence type="ECO:0000256" key="3">
    <source>
        <dbReference type="ARBA" id="ARBA00038502"/>
    </source>
</evidence>
<name>A0ABQ5QSQ2_9ACTN</name>
<protein>
    <submittedName>
        <fullName evidence="5">N-acetyltransferase</fullName>
    </submittedName>
</protein>
<evidence type="ECO:0000256" key="2">
    <source>
        <dbReference type="ARBA" id="ARBA00023315"/>
    </source>
</evidence>
<evidence type="ECO:0000313" key="5">
    <source>
        <dbReference type="EMBL" id="GLH96621.1"/>
    </source>
</evidence>
<dbReference type="EMBL" id="BSDI01000007">
    <property type="protein sequence ID" value="GLH96621.1"/>
    <property type="molecule type" value="Genomic_DNA"/>
</dbReference>
<dbReference type="SUPFAM" id="SSF55729">
    <property type="entry name" value="Acyl-CoA N-acyltransferases (Nat)"/>
    <property type="match status" value="1"/>
</dbReference>
<comment type="similarity">
    <text evidence="3">Belongs to the acetyltransferase family. RimJ subfamily.</text>
</comment>